<reference evidence="2" key="1">
    <citation type="journal article" date="2019" name="Int. J. Syst. Evol. Microbiol.">
        <title>The Global Catalogue of Microorganisms (GCM) 10K type strain sequencing project: providing services to taxonomists for standard genome sequencing and annotation.</title>
        <authorList>
            <consortium name="The Broad Institute Genomics Platform"/>
            <consortium name="The Broad Institute Genome Sequencing Center for Infectious Disease"/>
            <person name="Wu L."/>
            <person name="Ma J."/>
        </authorList>
    </citation>
    <scope>NUCLEOTIDE SEQUENCE [LARGE SCALE GENOMIC DNA]</scope>
    <source>
        <strain evidence="2">JCM 17924</strain>
    </source>
</reference>
<evidence type="ECO:0000313" key="2">
    <source>
        <dbReference type="Proteomes" id="UP001500454"/>
    </source>
</evidence>
<sequence>MSRQSPGAYVCASVQGRQTQDNVLQSPDLLTEPIDRSQWSGETLMYVADEAYARKYGLPADERRTPRVRTSAIDYDMGAYRITGTYVAPGDFADRYPRFSSLY</sequence>
<keyword evidence="2" id="KW-1185">Reference proteome</keyword>
<dbReference type="Proteomes" id="UP001500454">
    <property type="component" value="Unassembled WGS sequence"/>
</dbReference>
<proteinExistence type="predicted"/>
<protein>
    <submittedName>
        <fullName evidence="1">Uncharacterized protein</fullName>
    </submittedName>
</protein>
<name>A0ABP8IU35_9BACT</name>
<comment type="caution">
    <text evidence="1">The sequence shown here is derived from an EMBL/GenBank/DDBJ whole genome shotgun (WGS) entry which is preliminary data.</text>
</comment>
<accession>A0ABP8IU35</accession>
<organism evidence="1 2">
    <name type="scientific">Hymenobacter koreensis</name>
    <dbReference type="NCBI Taxonomy" id="1084523"/>
    <lineage>
        <taxon>Bacteria</taxon>
        <taxon>Pseudomonadati</taxon>
        <taxon>Bacteroidota</taxon>
        <taxon>Cytophagia</taxon>
        <taxon>Cytophagales</taxon>
        <taxon>Hymenobacteraceae</taxon>
        <taxon>Hymenobacter</taxon>
    </lineage>
</organism>
<dbReference type="EMBL" id="BAABHA010000001">
    <property type="protein sequence ID" value="GAA4373312.1"/>
    <property type="molecule type" value="Genomic_DNA"/>
</dbReference>
<gene>
    <name evidence="1" type="ORF">GCM10023186_03740</name>
</gene>
<evidence type="ECO:0000313" key="1">
    <source>
        <dbReference type="EMBL" id="GAA4373312.1"/>
    </source>
</evidence>